<reference evidence="1 2" key="1">
    <citation type="submission" date="2023-11" db="EMBL/GenBank/DDBJ databases">
        <title>Gilvimarinus fulvus sp. nov., isolated from the surface of Kelp.</title>
        <authorList>
            <person name="Sun Y.Y."/>
            <person name="Gong Y."/>
            <person name="Du Z.J."/>
        </authorList>
    </citation>
    <scope>NUCLEOTIDE SEQUENCE [LARGE SCALE GENOMIC DNA]</scope>
    <source>
        <strain evidence="1 2">SDUM040013</strain>
    </source>
</reference>
<keyword evidence="2" id="KW-1185">Reference proteome</keyword>
<evidence type="ECO:0008006" key="3">
    <source>
        <dbReference type="Google" id="ProtNLM"/>
    </source>
</evidence>
<evidence type="ECO:0000313" key="1">
    <source>
        <dbReference type="EMBL" id="MDX6850242.1"/>
    </source>
</evidence>
<dbReference type="RefSeq" id="WP_302720870.1">
    <property type="nucleotide sequence ID" value="NZ_JAULRU010000215.1"/>
</dbReference>
<dbReference type="EMBL" id="JAXAFO010000021">
    <property type="protein sequence ID" value="MDX6850242.1"/>
    <property type="molecule type" value="Genomic_DNA"/>
</dbReference>
<comment type="caution">
    <text evidence="1">The sequence shown here is derived from an EMBL/GenBank/DDBJ whole genome shotgun (WGS) entry which is preliminary data.</text>
</comment>
<evidence type="ECO:0000313" key="2">
    <source>
        <dbReference type="Proteomes" id="UP001273505"/>
    </source>
</evidence>
<accession>A0ABU4RZB5</accession>
<dbReference type="SUPFAM" id="SSF53850">
    <property type="entry name" value="Periplasmic binding protein-like II"/>
    <property type="match status" value="1"/>
</dbReference>
<dbReference type="Proteomes" id="UP001273505">
    <property type="component" value="Unassembled WGS sequence"/>
</dbReference>
<name>A0ABU4RZB5_9GAMM</name>
<protein>
    <recommendedName>
        <fullName evidence="3">Solute-binding protein family 3/N-terminal domain-containing protein</fullName>
    </recommendedName>
</protein>
<sequence length="296" mass="33310">MARTITRTIPLHTYLLLLLLVGSTYALAEKSTYRYWLGNGVPGSQAYYLAVAAEALALTEPEYGPWQVAQYDRKISVLRARRAMDRGEFDFHATTVLPSEFTESGRLIVPHPLQFGLLGYRNLLIRKEDEARFAKITSPSQLGKLKAGLGQGWPDVQVLRENQLAVVESATFQQLFPMLVAKRFDYIPLGVEEIDATLTSVQPKYPDIVQSHAVMLVYPLPVYFLVCGCRPELAERLALGLERIHSSGRLHALFAQFKGPAIEKISEPWSFVMRATNSQQTHFDIDKESVEVNFVP</sequence>
<organism evidence="1 2">
    <name type="scientific">Gilvimarinus gilvus</name>
    <dbReference type="NCBI Taxonomy" id="3058038"/>
    <lineage>
        <taxon>Bacteria</taxon>
        <taxon>Pseudomonadati</taxon>
        <taxon>Pseudomonadota</taxon>
        <taxon>Gammaproteobacteria</taxon>
        <taxon>Cellvibrionales</taxon>
        <taxon>Cellvibrionaceae</taxon>
        <taxon>Gilvimarinus</taxon>
    </lineage>
</organism>
<proteinExistence type="predicted"/>
<gene>
    <name evidence="1" type="ORF">SCD92_12785</name>
</gene>